<dbReference type="AlphaFoldDB" id="A0A7C9DQU4"/>
<sequence length="240" mass="26580">MNSLEPKPPDPCPLASSYLPKNFSCSSLPNFGHHSSVLYAPSPWPDLSVTAMAAQVGNLRLGGDAIYGFHSLSTLFWVFQLGTRIESATFDVTLTAWGLPFNLRALFVFQCGIRFGLAIALSIGDLGSEVFEALAICWLIPLADPDLCVCQCKQCPNFSLGALVVTIWIPDVGWARRTLVNLRCVLPLALWHHGYIPCCQGNIHVDRMATCFDCTVTCLTFVEIDWISFWTQLLMDYGRK</sequence>
<dbReference type="EMBL" id="GISG01129769">
    <property type="protein sequence ID" value="MBA4642769.1"/>
    <property type="molecule type" value="Transcribed_RNA"/>
</dbReference>
<name>A0A7C9DQU4_OPUST</name>
<evidence type="ECO:0000313" key="1">
    <source>
        <dbReference type="EMBL" id="MBA4642769.1"/>
    </source>
</evidence>
<reference evidence="1" key="1">
    <citation type="journal article" date="2013" name="J. Plant Res.">
        <title>Effect of fungi and light on seed germination of three Opuntia species from semiarid lands of central Mexico.</title>
        <authorList>
            <person name="Delgado-Sanchez P."/>
            <person name="Jimenez-Bremont J.F."/>
            <person name="Guerrero-Gonzalez Mde L."/>
            <person name="Flores J."/>
        </authorList>
    </citation>
    <scope>NUCLEOTIDE SEQUENCE</scope>
    <source>
        <tissue evidence="1">Cladode</tissue>
    </source>
</reference>
<reference evidence="1" key="2">
    <citation type="submission" date="2020-07" db="EMBL/GenBank/DDBJ databases">
        <authorList>
            <person name="Vera ALvarez R."/>
            <person name="Arias-Moreno D.M."/>
            <person name="Jimenez-Jacinto V."/>
            <person name="Jimenez-Bremont J.F."/>
            <person name="Swaminathan K."/>
            <person name="Moose S.P."/>
            <person name="Guerrero-Gonzalez M.L."/>
            <person name="Marino-Ramirez L."/>
            <person name="Landsman D."/>
            <person name="Rodriguez-Kessler M."/>
            <person name="Delgado-Sanchez P."/>
        </authorList>
    </citation>
    <scope>NUCLEOTIDE SEQUENCE</scope>
    <source>
        <tissue evidence="1">Cladode</tissue>
    </source>
</reference>
<organism evidence="1">
    <name type="scientific">Opuntia streptacantha</name>
    <name type="common">Prickly pear cactus</name>
    <name type="synonym">Opuntia cardona</name>
    <dbReference type="NCBI Taxonomy" id="393608"/>
    <lineage>
        <taxon>Eukaryota</taxon>
        <taxon>Viridiplantae</taxon>
        <taxon>Streptophyta</taxon>
        <taxon>Embryophyta</taxon>
        <taxon>Tracheophyta</taxon>
        <taxon>Spermatophyta</taxon>
        <taxon>Magnoliopsida</taxon>
        <taxon>eudicotyledons</taxon>
        <taxon>Gunneridae</taxon>
        <taxon>Pentapetalae</taxon>
        <taxon>Caryophyllales</taxon>
        <taxon>Cactineae</taxon>
        <taxon>Cactaceae</taxon>
        <taxon>Opuntioideae</taxon>
        <taxon>Opuntia</taxon>
    </lineage>
</organism>
<proteinExistence type="predicted"/>
<protein>
    <submittedName>
        <fullName evidence="1">Uncharacterized protein</fullName>
    </submittedName>
</protein>
<accession>A0A7C9DQU4</accession>